<gene>
    <name evidence="1" type="ORF">AC579_4922</name>
</gene>
<sequence length="96" mass="10762">MTTFGSIPSPVFYYHSLDDMDRNNQTKYSYQAQHAHMPECVPASPNQHPSLATTFVPRIVVIRNQIRAANPGISEEQLNAVALIQLQSHVQRANTT</sequence>
<evidence type="ECO:0000313" key="2">
    <source>
        <dbReference type="Proteomes" id="UP000073492"/>
    </source>
</evidence>
<protein>
    <submittedName>
        <fullName evidence="1">Uncharacterized protein</fullName>
    </submittedName>
</protein>
<reference evidence="1 2" key="1">
    <citation type="submission" date="2015-07" db="EMBL/GenBank/DDBJ databases">
        <title>Comparative genomics of the Sigatoka disease complex on banana suggests a link between parallel evolutionary changes in Pseudocercospora fijiensis and Pseudocercospora eumusae and increased virulence on the banana host.</title>
        <authorList>
            <person name="Chang T.-C."/>
            <person name="Salvucci A."/>
            <person name="Crous P.W."/>
            <person name="Stergiopoulos I."/>
        </authorList>
    </citation>
    <scope>NUCLEOTIDE SEQUENCE [LARGE SCALE GENOMIC DNA]</scope>
    <source>
        <strain evidence="1 2">CBS 116634</strain>
    </source>
</reference>
<dbReference type="Proteomes" id="UP000073492">
    <property type="component" value="Unassembled WGS sequence"/>
</dbReference>
<dbReference type="AlphaFoldDB" id="A0A139IEL0"/>
<dbReference type="OrthoDB" id="422574at2759"/>
<evidence type="ECO:0000313" key="1">
    <source>
        <dbReference type="EMBL" id="KXT13075.1"/>
    </source>
</evidence>
<organism evidence="1 2">
    <name type="scientific">Pseudocercospora musae</name>
    <dbReference type="NCBI Taxonomy" id="113226"/>
    <lineage>
        <taxon>Eukaryota</taxon>
        <taxon>Fungi</taxon>
        <taxon>Dikarya</taxon>
        <taxon>Ascomycota</taxon>
        <taxon>Pezizomycotina</taxon>
        <taxon>Dothideomycetes</taxon>
        <taxon>Dothideomycetidae</taxon>
        <taxon>Mycosphaerellales</taxon>
        <taxon>Mycosphaerellaceae</taxon>
        <taxon>Pseudocercospora</taxon>
    </lineage>
</organism>
<proteinExistence type="predicted"/>
<name>A0A139IEL0_9PEZI</name>
<keyword evidence="2" id="KW-1185">Reference proteome</keyword>
<dbReference type="EMBL" id="LFZO01000130">
    <property type="protein sequence ID" value="KXT13075.1"/>
    <property type="molecule type" value="Genomic_DNA"/>
</dbReference>
<comment type="caution">
    <text evidence="1">The sequence shown here is derived from an EMBL/GenBank/DDBJ whole genome shotgun (WGS) entry which is preliminary data.</text>
</comment>
<accession>A0A139IEL0</accession>